<dbReference type="GO" id="GO:0004519">
    <property type="term" value="F:endonuclease activity"/>
    <property type="evidence" value="ECO:0007669"/>
    <property type="project" value="UniProtKB-KW"/>
</dbReference>
<sequence length="407" mass="46329">MKDSNLVSSSRNNWFFTLNNVEECFGTEDPSKIESALEKKLSHYRYACQLERGKDSEHLHLQGVIASDGRVRGKTLMNKLPGIHLEVVKNLQGSYSYCTKEDTRVAGPFIHEYSTKKNDDGDPLTWNDLVDTSMTYEEYKRFDGSGYTSKKLRDRKIIYFEVYKEGRSLSDVIKDPSLAVIVADNLQYCKTLEAKYLEEKSKACEDELPFVEYRWGETGTGKTWTALHDPETGKRLDDVYLVKDWAAPFDNYKGESVILLDDLRGRSVDRSFARSGIALADLIKILDNYSGEVHARNVNRYLAVKKFIITSNWPLEDQYVGESPCDRDAFFNRIDKVVLFVGGSRRKKEHSSFIHYPDGSEVKVSLSGREIGDSGFASSLKECVEPLDPNRESKYGIYPDGISLDID</sequence>
<evidence type="ECO:0000256" key="7">
    <source>
        <dbReference type="ARBA" id="ARBA00022759"/>
    </source>
</evidence>
<dbReference type="Gene3D" id="3.40.1310.20">
    <property type="match status" value="1"/>
</dbReference>
<dbReference type="PROSITE" id="PS52020">
    <property type="entry name" value="CRESS_DNA_REP"/>
    <property type="match status" value="1"/>
</dbReference>
<evidence type="ECO:0000256" key="2">
    <source>
        <dbReference type="ARBA" id="ARBA00022695"/>
    </source>
</evidence>
<evidence type="ECO:0000256" key="3">
    <source>
        <dbReference type="ARBA" id="ARBA00022705"/>
    </source>
</evidence>
<keyword evidence="5" id="KW-0479">Metal-binding</keyword>
<dbReference type="GO" id="GO:0046872">
    <property type="term" value="F:metal ion binding"/>
    <property type="evidence" value="ECO:0007669"/>
    <property type="project" value="UniProtKB-KW"/>
</dbReference>
<proteinExistence type="predicted"/>
<organism evidence="12 13">
    <name type="scientific">Bifidobacterium catenulatum subsp. kashiwanohense</name>
    <dbReference type="NCBI Taxonomy" id="630129"/>
    <lineage>
        <taxon>Bacteria</taxon>
        <taxon>Bacillati</taxon>
        <taxon>Actinomycetota</taxon>
        <taxon>Actinomycetes</taxon>
        <taxon>Bifidobacteriales</taxon>
        <taxon>Bifidobacteriaceae</taxon>
        <taxon>Bifidobacterium</taxon>
    </lineage>
</organism>
<dbReference type="EMBL" id="JAOPMD010000007">
    <property type="protein sequence ID" value="MDH7899438.1"/>
    <property type="molecule type" value="Genomic_DNA"/>
</dbReference>
<dbReference type="RefSeq" id="WP_003835199.1">
    <property type="nucleotide sequence ID" value="NZ_CP026729.1"/>
</dbReference>
<dbReference type="GO" id="GO:0016787">
    <property type="term" value="F:hydrolase activity"/>
    <property type="evidence" value="ECO:0007669"/>
    <property type="project" value="UniProtKB-KW"/>
</dbReference>
<protein>
    <recommendedName>
        <fullName evidence="11">CRESS-DNA virus Rep endonuclease domain-containing protein</fullName>
    </recommendedName>
</protein>
<reference evidence="12" key="1">
    <citation type="journal article" date="2023" name="Gut Microbes">
        <title>Characterization of Bifidobacterium kashiwanohense that utilizes both milk- and plant-derived oligosaccharides.</title>
        <authorList>
            <person name="Orihara K."/>
            <person name="Yahagi K."/>
            <person name="Saito Y."/>
            <person name="Watanabe Y."/>
            <person name="Sasai T."/>
            <person name="Hara T."/>
            <person name="Tsukuda N."/>
            <person name="Oki K."/>
            <person name="Fujimoto J."/>
            <person name="Matsuki T."/>
        </authorList>
    </citation>
    <scope>NUCLEOTIDE SEQUENCE</scope>
    <source>
        <strain evidence="12">YIT 13057</strain>
    </source>
</reference>
<keyword evidence="1" id="KW-0808">Transferase</keyword>
<evidence type="ECO:0000259" key="11">
    <source>
        <dbReference type="PROSITE" id="PS52020"/>
    </source>
</evidence>
<dbReference type="GO" id="GO:0003677">
    <property type="term" value="F:DNA binding"/>
    <property type="evidence" value="ECO:0007669"/>
    <property type="project" value="UniProtKB-KW"/>
</dbReference>
<evidence type="ECO:0000256" key="4">
    <source>
        <dbReference type="ARBA" id="ARBA00022722"/>
    </source>
</evidence>
<gene>
    <name evidence="12" type="ORF">OB936_04320</name>
</gene>
<dbReference type="Proteomes" id="UP001157379">
    <property type="component" value="Unassembled WGS sequence"/>
</dbReference>
<dbReference type="GeneID" id="45582632"/>
<evidence type="ECO:0000256" key="9">
    <source>
        <dbReference type="ARBA" id="ARBA00023124"/>
    </source>
</evidence>
<dbReference type="AlphaFoldDB" id="A0AAJ1P9X3"/>
<dbReference type="GO" id="GO:0006260">
    <property type="term" value="P:DNA replication"/>
    <property type="evidence" value="ECO:0007669"/>
    <property type="project" value="UniProtKB-KW"/>
</dbReference>
<feature type="domain" description="CRESS-DNA virus Rep endonuclease" evidence="11">
    <location>
        <begin position="8"/>
        <end position="116"/>
    </location>
</feature>
<evidence type="ECO:0000256" key="1">
    <source>
        <dbReference type="ARBA" id="ARBA00022679"/>
    </source>
</evidence>
<dbReference type="GO" id="GO:0016779">
    <property type="term" value="F:nucleotidyltransferase activity"/>
    <property type="evidence" value="ECO:0007669"/>
    <property type="project" value="UniProtKB-KW"/>
</dbReference>
<dbReference type="InterPro" id="IPR049912">
    <property type="entry name" value="CRESS_DNA_REP"/>
</dbReference>
<evidence type="ECO:0000256" key="6">
    <source>
        <dbReference type="ARBA" id="ARBA00022741"/>
    </source>
</evidence>
<evidence type="ECO:0000313" key="12">
    <source>
        <dbReference type="EMBL" id="MDH7899438.1"/>
    </source>
</evidence>
<keyword evidence="6" id="KW-0547">Nucleotide-binding</keyword>
<keyword evidence="9" id="KW-0190">Covalent protein-DNA linkage</keyword>
<keyword evidence="3" id="KW-0235">DNA replication</keyword>
<keyword evidence="7" id="KW-0255">Endonuclease</keyword>
<evidence type="ECO:0000256" key="5">
    <source>
        <dbReference type="ARBA" id="ARBA00022723"/>
    </source>
</evidence>
<evidence type="ECO:0000313" key="13">
    <source>
        <dbReference type="Proteomes" id="UP001157379"/>
    </source>
</evidence>
<keyword evidence="2" id="KW-0548">Nucleotidyltransferase</keyword>
<accession>A0AAJ1P9X3</accession>
<name>A0AAJ1P9X3_9BIFI</name>
<evidence type="ECO:0000256" key="10">
    <source>
        <dbReference type="ARBA" id="ARBA00023125"/>
    </source>
</evidence>
<evidence type="ECO:0000256" key="8">
    <source>
        <dbReference type="ARBA" id="ARBA00022801"/>
    </source>
</evidence>
<keyword evidence="10" id="KW-0238">DNA-binding</keyword>
<keyword evidence="4" id="KW-0540">Nuclease</keyword>
<keyword evidence="8" id="KW-0378">Hydrolase</keyword>
<comment type="caution">
    <text evidence="12">The sequence shown here is derived from an EMBL/GenBank/DDBJ whole genome shotgun (WGS) entry which is preliminary data.</text>
</comment>
<dbReference type="GO" id="GO:0000166">
    <property type="term" value="F:nucleotide binding"/>
    <property type="evidence" value="ECO:0007669"/>
    <property type="project" value="UniProtKB-KW"/>
</dbReference>
<reference evidence="12" key="2">
    <citation type="submission" date="2023-04" db="EMBL/GenBank/DDBJ databases">
        <authorList>
            <person name="Orihara K."/>
        </authorList>
    </citation>
    <scope>NUCLEOTIDE SEQUENCE</scope>
    <source>
        <strain evidence="12">YIT 13057</strain>
    </source>
</reference>